<protein>
    <submittedName>
        <fullName evidence="1">Putative secreted protein</fullName>
    </submittedName>
</protein>
<proteinExistence type="predicted"/>
<evidence type="ECO:0000313" key="1">
    <source>
        <dbReference type="EMBL" id="MXU95387.1"/>
    </source>
</evidence>
<organism evidence="1">
    <name type="scientific">Ixodes ricinus</name>
    <name type="common">Common tick</name>
    <name type="synonym">Acarus ricinus</name>
    <dbReference type="NCBI Taxonomy" id="34613"/>
    <lineage>
        <taxon>Eukaryota</taxon>
        <taxon>Metazoa</taxon>
        <taxon>Ecdysozoa</taxon>
        <taxon>Arthropoda</taxon>
        <taxon>Chelicerata</taxon>
        <taxon>Arachnida</taxon>
        <taxon>Acari</taxon>
        <taxon>Parasitiformes</taxon>
        <taxon>Ixodida</taxon>
        <taxon>Ixodoidea</taxon>
        <taxon>Ixodidae</taxon>
        <taxon>Ixodinae</taxon>
        <taxon>Ixodes</taxon>
    </lineage>
</organism>
<dbReference type="AlphaFoldDB" id="A0A6B0UZT6"/>
<dbReference type="EMBL" id="GIFC01013304">
    <property type="protein sequence ID" value="MXU95387.1"/>
    <property type="molecule type" value="Transcribed_RNA"/>
</dbReference>
<reference evidence="1" key="1">
    <citation type="submission" date="2019-12" db="EMBL/GenBank/DDBJ databases">
        <title>An insight into the sialome of adult female Ixodes ricinus ticks feeding for 6 days.</title>
        <authorList>
            <person name="Perner J."/>
            <person name="Ribeiro J.M.C."/>
        </authorList>
    </citation>
    <scope>NUCLEOTIDE SEQUENCE</scope>
    <source>
        <strain evidence="1">Semi-engorged</strain>
        <tissue evidence="1">Salivary glands</tissue>
    </source>
</reference>
<name>A0A6B0UZT6_IXORI</name>
<accession>A0A6B0UZT6</accession>
<sequence>MAMQSGKCDGTQSSSSACFFFFFFFFGVTGSGFTVTCSSSAASALSESFFFFFFFLGLVSSSTSSAGAEGPASSSSSLNLRFFAPEADGSVESAPGWYCLTALLCSYRSCAALPRPSPLIRRLPPPSSSTRIRVSSFARCSTPSSVPTPSSPSASTLVASDALAASIRDILPLSFCVLCPTSWAW</sequence>